<reference evidence="1" key="1">
    <citation type="journal article" date="2012" name="Proc. Natl. Acad. Sci. U.S.A.">
        <title>Antigenic diversity is generated by distinct evolutionary mechanisms in African trypanosome species.</title>
        <authorList>
            <person name="Jackson A.P."/>
            <person name="Berry A."/>
            <person name="Aslett M."/>
            <person name="Allison H.C."/>
            <person name="Burton P."/>
            <person name="Vavrova-Anderson J."/>
            <person name="Brown R."/>
            <person name="Browne H."/>
            <person name="Corton N."/>
            <person name="Hauser H."/>
            <person name="Gamble J."/>
            <person name="Gilderthorp R."/>
            <person name="Marcello L."/>
            <person name="McQuillan J."/>
            <person name="Otto T.D."/>
            <person name="Quail M.A."/>
            <person name="Sanders M.J."/>
            <person name="van Tonder A."/>
            <person name="Ginger M.L."/>
            <person name="Field M.C."/>
            <person name="Barry J.D."/>
            <person name="Hertz-Fowler C."/>
            <person name="Berriman M."/>
        </authorList>
    </citation>
    <scope>NUCLEOTIDE SEQUENCE</scope>
    <source>
        <strain evidence="1">Y486</strain>
    </source>
</reference>
<dbReference type="EMBL" id="HE573024">
    <property type="protein sequence ID" value="CCC49506.1"/>
    <property type="molecule type" value="Genomic_DNA"/>
</dbReference>
<accession>G0U0A8</accession>
<evidence type="ECO:0000313" key="1">
    <source>
        <dbReference type="EMBL" id="CCC49506.1"/>
    </source>
</evidence>
<dbReference type="AlphaFoldDB" id="G0U0A8"/>
<protein>
    <submittedName>
        <fullName evidence="1">Uncharacterized protein</fullName>
    </submittedName>
</protein>
<name>G0U0A8_TRYVY</name>
<proteinExistence type="predicted"/>
<organism evidence="1">
    <name type="scientific">Trypanosoma vivax (strain Y486)</name>
    <dbReference type="NCBI Taxonomy" id="1055687"/>
    <lineage>
        <taxon>Eukaryota</taxon>
        <taxon>Discoba</taxon>
        <taxon>Euglenozoa</taxon>
        <taxon>Kinetoplastea</taxon>
        <taxon>Metakinetoplastina</taxon>
        <taxon>Trypanosomatida</taxon>
        <taxon>Trypanosomatidae</taxon>
        <taxon>Trypanosoma</taxon>
        <taxon>Duttonella</taxon>
    </lineage>
</organism>
<sequence>MPAEMRGTTTSRASVPSCDCPLTAAEELAAQINDCYSLFPCIDAHVAVSSIQPSPLCDNTVTARVPWQKVHGETTERHAVEVYFSYREGFVNNGCAYESLLQLLIANGCGVRDNPMPESGEQKDFLER</sequence>
<gene>
    <name evidence="1" type="ORF">TVY486_0801140</name>
</gene>
<dbReference type="VEuPathDB" id="TriTrypDB:TvY486_0801140"/>